<sequence length="278" mass="31406">MGRGRGSALPLRPLKRRERSLSLDRKPLHDANDSQIPDSPPEDTHDPAPNSYASHPAPIQNLPTVSDIPRELRPQEQRPKSTYEQVIKCRRIEDPSNPNPPDPRRIAATHHILRSPQQAQPLRYWLTYIIPILLLSITAILITFSLYRNQRDHECLRLDIADSRNLQCGDYVDGGAQSMPKCHGLSMMRIGNATAKFDGLVWRAWTFAYAFGEETFACASFFDRWECREVGCVGEECEGFGNVCVDEGARGEEDEDEDENDEDDDDDDDEDSPLGNAL</sequence>
<dbReference type="RefSeq" id="XP_007927561.1">
    <property type="nucleotide sequence ID" value="XM_007929370.1"/>
</dbReference>
<dbReference type="Proteomes" id="UP000016932">
    <property type="component" value="Unassembled WGS sequence"/>
</dbReference>
<dbReference type="GeneID" id="19335639"/>
<dbReference type="KEGG" id="pfj:MYCFIDRAFT_197339"/>
<keyword evidence="4" id="KW-1185">Reference proteome</keyword>
<dbReference type="HOGENOM" id="CLU_1001589_0_0_1"/>
<dbReference type="VEuPathDB" id="FungiDB:MYCFIDRAFT_197339"/>
<dbReference type="EMBL" id="KB446559">
    <property type="protein sequence ID" value="EME82133.1"/>
    <property type="molecule type" value="Genomic_DNA"/>
</dbReference>
<keyword evidence="2" id="KW-1133">Transmembrane helix</keyword>
<dbReference type="OrthoDB" id="3649749at2759"/>
<feature type="region of interest" description="Disordered" evidence="1">
    <location>
        <begin position="1"/>
        <end position="106"/>
    </location>
</feature>
<feature type="transmembrane region" description="Helical" evidence="2">
    <location>
        <begin position="125"/>
        <end position="147"/>
    </location>
</feature>
<feature type="compositionally biased region" description="Basic and acidic residues" evidence="1">
    <location>
        <begin position="68"/>
        <end position="81"/>
    </location>
</feature>
<keyword evidence="2" id="KW-0472">Membrane</keyword>
<dbReference type="AlphaFoldDB" id="M3AY93"/>
<name>M3AY93_PSEFD</name>
<proteinExistence type="predicted"/>
<evidence type="ECO:0000313" key="4">
    <source>
        <dbReference type="Proteomes" id="UP000016932"/>
    </source>
</evidence>
<feature type="region of interest" description="Disordered" evidence="1">
    <location>
        <begin position="248"/>
        <end position="278"/>
    </location>
</feature>
<evidence type="ECO:0000313" key="3">
    <source>
        <dbReference type="EMBL" id="EME82133.1"/>
    </source>
</evidence>
<accession>M3AY93</accession>
<reference evidence="3 4" key="1">
    <citation type="journal article" date="2012" name="PLoS Pathog.">
        <title>Diverse lifestyles and strategies of plant pathogenesis encoded in the genomes of eighteen Dothideomycetes fungi.</title>
        <authorList>
            <person name="Ohm R.A."/>
            <person name="Feau N."/>
            <person name="Henrissat B."/>
            <person name="Schoch C.L."/>
            <person name="Horwitz B.A."/>
            <person name="Barry K.W."/>
            <person name="Condon B.J."/>
            <person name="Copeland A.C."/>
            <person name="Dhillon B."/>
            <person name="Glaser F."/>
            <person name="Hesse C.N."/>
            <person name="Kosti I."/>
            <person name="LaButti K."/>
            <person name="Lindquist E.A."/>
            <person name="Lucas S."/>
            <person name="Salamov A.A."/>
            <person name="Bradshaw R.E."/>
            <person name="Ciuffetti L."/>
            <person name="Hamelin R.C."/>
            <person name="Kema G.H.J."/>
            <person name="Lawrence C."/>
            <person name="Scott J.A."/>
            <person name="Spatafora J.W."/>
            <person name="Turgeon B.G."/>
            <person name="de Wit P.J.G.M."/>
            <person name="Zhong S."/>
            <person name="Goodwin S.B."/>
            <person name="Grigoriev I.V."/>
        </authorList>
    </citation>
    <scope>NUCLEOTIDE SEQUENCE [LARGE SCALE GENOMIC DNA]</scope>
    <source>
        <strain evidence="3 4">CIRAD86</strain>
    </source>
</reference>
<evidence type="ECO:0000256" key="1">
    <source>
        <dbReference type="SAM" id="MobiDB-lite"/>
    </source>
</evidence>
<feature type="compositionally biased region" description="Acidic residues" evidence="1">
    <location>
        <begin position="252"/>
        <end position="272"/>
    </location>
</feature>
<gene>
    <name evidence="3" type="ORF">MYCFIDRAFT_197339</name>
</gene>
<keyword evidence="2" id="KW-0812">Transmembrane</keyword>
<protein>
    <submittedName>
        <fullName evidence="3">Uncharacterized protein</fullName>
    </submittedName>
</protein>
<feature type="compositionally biased region" description="Basic and acidic residues" evidence="1">
    <location>
        <begin position="19"/>
        <end position="32"/>
    </location>
</feature>
<evidence type="ECO:0000256" key="2">
    <source>
        <dbReference type="SAM" id="Phobius"/>
    </source>
</evidence>
<organism evidence="3 4">
    <name type="scientific">Pseudocercospora fijiensis (strain CIRAD86)</name>
    <name type="common">Black leaf streak disease fungus</name>
    <name type="synonym">Mycosphaerella fijiensis</name>
    <dbReference type="NCBI Taxonomy" id="383855"/>
    <lineage>
        <taxon>Eukaryota</taxon>
        <taxon>Fungi</taxon>
        <taxon>Dikarya</taxon>
        <taxon>Ascomycota</taxon>
        <taxon>Pezizomycotina</taxon>
        <taxon>Dothideomycetes</taxon>
        <taxon>Dothideomycetidae</taxon>
        <taxon>Mycosphaerellales</taxon>
        <taxon>Mycosphaerellaceae</taxon>
        <taxon>Pseudocercospora</taxon>
    </lineage>
</organism>